<feature type="compositionally biased region" description="Basic residues" evidence="1">
    <location>
        <begin position="149"/>
        <end position="158"/>
    </location>
</feature>
<reference evidence="2 3" key="1">
    <citation type="submission" date="2017-06" db="EMBL/GenBank/DDBJ databases">
        <title>Comparative genomic analysis of Ambrosia Fusariam Clade fungi.</title>
        <authorList>
            <person name="Stajich J.E."/>
            <person name="Carrillo J."/>
            <person name="Kijimoto T."/>
            <person name="Eskalen A."/>
            <person name="O'Donnell K."/>
            <person name="Kasson M."/>
        </authorList>
    </citation>
    <scope>NUCLEOTIDE SEQUENCE [LARGE SCALE GENOMIC DNA]</scope>
    <source>
        <strain evidence="2">UCR3666</strain>
    </source>
</reference>
<gene>
    <name evidence="2" type="ORF">CDV36_016348</name>
</gene>
<evidence type="ECO:0000313" key="3">
    <source>
        <dbReference type="Proteomes" id="UP000277212"/>
    </source>
</evidence>
<proteinExistence type="predicted"/>
<comment type="caution">
    <text evidence="2">The sequence shown here is derived from an EMBL/GenBank/DDBJ whole genome shotgun (WGS) entry which is preliminary data.</text>
</comment>
<accession>A0A3M2QTG6</accession>
<feature type="region of interest" description="Disordered" evidence="1">
    <location>
        <begin position="118"/>
        <end position="200"/>
    </location>
</feature>
<dbReference type="OrthoDB" id="10391236at2759"/>
<evidence type="ECO:0000256" key="1">
    <source>
        <dbReference type="SAM" id="MobiDB-lite"/>
    </source>
</evidence>
<dbReference type="Proteomes" id="UP000277212">
    <property type="component" value="Unassembled WGS sequence"/>
</dbReference>
<keyword evidence="3" id="KW-1185">Reference proteome</keyword>
<dbReference type="EMBL" id="NKUJ01000919">
    <property type="protein sequence ID" value="RMI96288.1"/>
    <property type="molecule type" value="Genomic_DNA"/>
</dbReference>
<dbReference type="AlphaFoldDB" id="A0A3M2QTG6"/>
<feature type="compositionally biased region" description="Polar residues" evidence="1">
    <location>
        <begin position="184"/>
        <end position="200"/>
    </location>
</feature>
<protein>
    <submittedName>
        <fullName evidence="2">Uncharacterized protein</fullName>
    </submittedName>
</protein>
<name>A0A3M2QTG6_9HYPO</name>
<feature type="compositionally biased region" description="Polar residues" evidence="1">
    <location>
        <begin position="138"/>
        <end position="148"/>
    </location>
</feature>
<evidence type="ECO:0000313" key="2">
    <source>
        <dbReference type="EMBL" id="RMI96288.1"/>
    </source>
</evidence>
<organism evidence="2 3">
    <name type="scientific">Fusarium kuroshium</name>
    <dbReference type="NCBI Taxonomy" id="2010991"/>
    <lineage>
        <taxon>Eukaryota</taxon>
        <taxon>Fungi</taxon>
        <taxon>Dikarya</taxon>
        <taxon>Ascomycota</taxon>
        <taxon>Pezizomycotina</taxon>
        <taxon>Sordariomycetes</taxon>
        <taxon>Hypocreomycetidae</taxon>
        <taxon>Hypocreales</taxon>
        <taxon>Nectriaceae</taxon>
        <taxon>Fusarium</taxon>
        <taxon>Fusarium solani species complex</taxon>
    </lineage>
</organism>
<sequence>MPETVPPPHAHVILTDAQSRTKLGTLKPGAQSAADTVRSLSGEYPWNLVPRCLDTIWAVNTSEEFRALINKWHDSHGTTELLQEIVTFLVEEAQNHRKKDRTKLSFEDVKTTKLHFFPENREVRKPTTSSAMAKHSAQDGTTVSSQRSPAKKRSRRHHESQTGDELTFDGNIDPNLQPDDPSLLLSTNDTDQTGPCPSSKVSLLIPTPSPAFGPPTSQTIII</sequence>